<comment type="caution">
    <text evidence="1">The sequence shown here is derived from an EMBL/GenBank/DDBJ whole genome shotgun (WGS) entry which is preliminary data.</text>
</comment>
<sequence>MKIRLKENNIKLSLTQQELEQFNHDGKVVTTSQLGPSLVQTLSYSLMKDEDADEVSATFVANHIKVFVPVEVAQKWLETDQKSLEGQMPLDEGESLYILVEKDLQ</sequence>
<organism evidence="1 2">
    <name type="scientific">Pontibacter rugosus</name>
    <dbReference type="NCBI Taxonomy" id="1745966"/>
    <lineage>
        <taxon>Bacteria</taxon>
        <taxon>Pseudomonadati</taxon>
        <taxon>Bacteroidota</taxon>
        <taxon>Cytophagia</taxon>
        <taxon>Cytophagales</taxon>
        <taxon>Hymenobacteraceae</taxon>
        <taxon>Pontibacter</taxon>
    </lineage>
</organism>
<protein>
    <submittedName>
        <fullName evidence="1">DUF7009 family protein</fullName>
    </submittedName>
</protein>
<accession>A0ABW3SLM4</accession>
<evidence type="ECO:0000313" key="2">
    <source>
        <dbReference type="Proteomes" id="UP001597094"/>
    </source>
</evidence>
<dbReference type="EMBL" id="JBHTLD010000034">
    <property type="protein sequence ID" value="MFD1185739.1"/>
    <property type="molecule type" value="Genomic_DNA"/>
</dbReference>
<dbReference type="InterPro" id="IPR053825">
    <property type="entry name" value="DUF7009"/>
</dbReference>
<dbReference type="Proteomes" id="UP001597094">
    <property type="component" value="Unassembled WGS sequence"/>
</dbReference>
<reference evidence="2" key="1">
    <citation type="journal article" date="2019" name="Int. J. Syst. Evol. Microbiol.">
        <title>The Global Catalogue of Microorganisms (GCM) 10K type strain sequencing project: providing services to taxonomists for standard genome sequencing and annotation.</title>
        <authorList>
            <consortium name="The Broad Institute Genomics Platform"/>
            <consortium name="The Broad Institute Genome Sequencing Center for Infectious Disease"/>
            <person name="Wu L."/>
            <person name="Ma J."/>
        </authorList>
    </citation>
    <scope>NUCLEOTIDE SEQUENCE [LARGE SCALE GENOMIC DNA]</scope>
    <source>
        <strain evidence="2">JCM 31319</strain>
    </source>
</reference>
<proteinExistence type="predicted"/>
<keyword evidence="2" id="KW-1185">Reference proteome</keyword>
<dbReference type="Pfam" id="PF22668">
    <property type="entry name" value="DUF7009"/>
    <property type="match status" value="1"/>
</dbReference>
<name>A0ABW3SLM4_9BACT</name>
<dbReference type="RefSeq" id="WP_377523901.1">
    <property type="nucleotide sequence ID" value="NZ_JBHTLD010000034.1"/>
</dbReference>
<evidence type="ECO:0000313" key="1">
    <source>
        <dbReference type="EMBL" id="MFD1185739.1"/>
    </source>
</evidence>
<gene>
    <name evidence="1" type="ORF">ACFQ2O_05915</name>
</gene>